<keyword evidence="3" id="KW-1185">Reference proteome</keyword>
<reference evidence="2 3" key="1">
    <citation type="journal article" date="2020" name="Mol. Biol. Evol.">
        <title>Distinct Expression and Methylation Patterns for Genes with Different Fates following a Single Whole-Genome Duplication in Flowering Plants.</title>
        <authorList>
            <person name="Shi T."/>
            <person name="Rahmani R.S."/>
            <person name="Gugger P.F."/>
            <person name="Wang M."/>
            <person name="Li H."/>
            <person name="Zhang Y."/>
            <person name="Li Z."/>
            <person name="Wang Q."/>
            <person name="Van de Peer Y."/>
            <person name="Marchal K."/>
            <person name="Chen J."/>
        </authorList>
    </citation>
    <scope>NUCLEOTIDE SEQUENCE [LARGE SCALE GENOMIC DNA]</scope>
    <source>
        <tissue evidence="2">Leaf</tissue>
    </source>
</reference>
<gene>
    <name evidence="2" type="ORF">HUJ06_020129</name>
</gene>
<sequence>MPNSSGSCRKKLFQEAPSPKPGNRNIFPPEGIFTVIILLEKSHWQPVIEEEDDMGRDGMHGRGGCSRVEDYDIDDLLVDNVEDLEQNDVCDNEKNLATMDMDLDAMSSVMRRMGHNDQHIEEVKFSSSLCDDFQLSHYYDC</sequence>
<comment type="caution">
    <text evidence="2">The sequence shown here is derived from an EMBL/GenBank/DDBJ whole genome shotgun (WGS) entry which is preliminary data.</text>
</comment>
<accession>A0A822XI45</accession>
<dbReference type="EMBL" id="DUZY01000001">
    <property type="protein sequence ID" value="DAD18666.1"/>
    <property type="molecule type" value="Genomic_DNA"/>
</dbReference>
<dbReference type="Proteomes" id="UP000607653">
    <property type="component" value="Unassembled WGS sequence"/>
</dbReference>
<dbReference type="AlphaFoldDB" id="A0A822XI45"/>
<name>A0A822XI45_NELNU</name>
<organism evidence="2 3">
    <name type="scientific">Nelumbo nucifera</name>
    <name type="common">Sacred lotus</name>
    <dbReference type="NCBI Taxonomy" id="4432"/>
    <lineage>
        <taxon>Eukaryota</taxon>
        <taxon>Viridiplantae</taxon>
        <taxon>Streptophyta</taxon>
        <taxon>Embryophyta</taxon>
        <taxon>Tracheophyta</taxon>
        <taxon>Spermatophyta</taxon>
        <taxon>Magnoliopsida</taxon>
        <taxon>Proteales</taxon>
        <taxon>Nelumbonaceae</taxon>
        <taxon>Nelumbo</taxon>
    </lineage>
</organism>
<evidence type="ECO:0000256" key="1">
    <source>
        <dbReference type="SAM" id="MobiDB-lite"/>
    </source>
</evidence>
<feature type="region of interest" description="Disordered" evidence="1">
    <location>
        <begin position="1"/>
        <end position="26"/>
    </location>
</feature>
<evidence type="ECO:0000313" key="2">
    <source>
        <dbReference type="EMBL" id="DAD18666.1"/>
    </source>
</evidence>
<proteinExistence type="predicted"/>
<evidence type="ECO:0000313" key="3">
    <source>
        <dbReference type="Proteomes" id="UP000607653"/>
    </source>
</evidence>
<protein>
    <submittedName>
        <fullName evidence="2">Uncharacterized protein</fullName>
    </submittedName>
</protein>